<evidence type="ECO:0000256" key="1">
    <source>
        <dbReference type="ARBA" id="ARBA00001964"/>
    </source>
</evidence>
<protein>
    <recommendedName>
        <fullName evidence="5">Transketolase-like pyrimidine-binding domain-containing protein</fullName>
    </recommendedName>
</protein>
<dbReference type="AlphaFoldDB" id="A0A0G1XNN7"/>
<dbReference type="Gene3D" id="3.40.50.970">
    <property type="match status" value="1"/>
</dbReference>
<comment type="similarity">
    <text evidence="3">Belongs to the LacAB/RpiB family.</text>
</comment>
<dbReference type="FunFam" id="3.40.50.970:FF:000129">
    <property type="entry name" value="Transketolase"/>
    <property type="match status" value="1"/>
</dbReference>
<dbReference type="PROSITE" id="PS00802">
    <property type="entry name" value="TRANSKETOLASE_2"/>
    <property type="match status" value="1"/>
</dbReference>
<comment type="cofactor">
    <cofactor evidence="1">
        <name>thiamine diphosphate</name>
        <dbReference type="ChEBI" id="CHEBI:58937"/>
    </cofactor>
</comment>
<dbReference type="SUPFAM" id="SSF89623">
    <property type="entry name" value="Ribose/Galactose isomerase RpiB/AlsB"/>
    <property type="match status" value="1"/>
</dbReference>
<dbReference type="PATRIC" id="fig|1618980.3.peg.373"/>
<organism evidence="6 7">
    <name type="scientific">Candidatus Uhrbacteria bacterium GW2011_GWA2_53_10</name>
    <dbReference type="NCBI Taxonomy" id="1618980"/>
    <lineage>
        <taxon>Bacteria</taxon>
        <taxon>Candidatus Uhriibacteriota</taxon>
    </lineage>
</organism>
<sequence>MEWHSHVISEPRSYYGNPYEVCRIRTRKISPASKRLCVFYYMLYIASDHAGYQLKKRLVRFLEKEMQVSVKDMGPEEFVDGDDYPDYAVPLAQKVVETGGKGILICGNGVGVCIVANKIKGIRAGIGYNTYAAESMRQDDDTNILCLAGRVLSDEYAMAITKKWLLSKKIFTNPDKGKIRDGYGKGLVALGEKNEKVVVLCCDLSESTRSEWFQKKFPKRFIEMGIQEQNMSGVAAGLAQEGFIPFTSSYAVFSPGRAWDQIRVSICYNNVHVVCAGGHAGISVGPDGATHQALEDIAIMRVLPNMTVIVPCDEIEAQKATIAAAGLKGPVYVRFAREKTPVVTTLKSPFKVGRAEVFVKGTDVSLITS</sequence>
<comment type="similarity">
    <text evidence="2">Belongs to the transketolase family.</text>
</comment>
<dbReference type="PANTHER" id="PTHR43825">
    <property type="entry name" value="PYRUVATE DEHYDROGENASE E1 COMPONENT"/>
    <property type="match status" value="1"/>
</dbReference>
<dbReference type="CDD" id="cd07033">
    <property type="entry name" value="TPP_PYR_DXS_TK_like"/>
    <property type="match status" value="1"/>
</dbReference>
<evidence type="ECO:0000259" key="5">
    <source>
        <dbReference type="SMART" id="SM00861"/>
    </source>
</evidence>
<dbReference type="Proteomes" id="UP000034711">
    <property type="component" value="Unassembled WGS sequence"/>
</dbReference>
<dbReference type="Pfam" id="PF02779">
    <property type="entry name" value="Transket_pyr"/>
    <property type="match status" value="1"/>
</dbReference>
<dbReference type="SMART" id="SM00861">
    <property type="entry name" value="Transket_pyr"/>
    <property type="match status" value="1"/>
</dbReference>
<evidence type="ECO:0000313" key="7">
    <source>
        <dbReference type="Proteomes" id="UP000034711"/>
    </source>
</evidence>
<reference evidence="6 7" key="1">
    <citation type="journal article" date="2015" name="Nature">
        <title>rRNA introns, odd ribosomes, and small enigmatic genomes across a large radiation of phyla.</title>
        <authorList>
            <person name="Brown C.T."/>
            <person name="Hug L.A."/>
            <person name="Thomas B.C."/>
            <person name="Sharon I."/>
            <person name="Castelle C.J."/>
            <person name="Singh A."/>
            <person name="Wilkins M.J."/>
            <person name="Williams K.H."/>
            <person name="Banfield J.F."/>
        </authorList>
    </citation>
    <scope>NUCLEOTIDE SEQUENCE [LARGE SCALE GENOMIC DNA]</scope>
</reference>
<dbReference type="PANTHER" id="PTHR43825:SF1">
    <property type="entry name" value="TRANSKETOLASE-LIKE PYRIMIDINE-BINDING DOMAIN-CONTAINING PROTEIN"/>
    <property type="match status" value="1"/>
</dbReference>
<dbReference type="InterPro" id="IPR029061">
    <property type="entry name" value="THDP-binding"/>
</dbReference>
<evidence type="ECO:0000256" key="2">
    <source>
        <dbReference type="ARBA" id="ARBA00007131"/>
    </source>
</evidence>
<name>A0A0G1XNN7_9BACT</name>
<keyword evidence="4" id="KW-0786">Thiamine pyrophosphate</keyword>
<dbReference type="GO" id="GO:0005975">
    <property type="term" value="P:carbohydrate metabolic process"/>
    <property type="evidence" value="ECO:0007669"/>
    <property type="project" value="InterPro"/>
</dbReference>
<evidence type="ECO:0000256" key="4">
    <source>
        <dbReference type="ARBA" id="ARBA00023052"/>
    </source>
</evidence>
<dbReference type="NCBIfam" id="TIGR00689">
    <property type="entry name" value="rpiB_lacA_lacB"/>
    <property type="match status" value="1"/>
</dbReference>
<feature type="non-terminal residue" evidence="6">
    <location>
        <position position="369"/>
    </location>
</feature>
<dbReference type="Pfam" id="PF02502">
    <property type="entry name" value="LacAB_rpiB"/>
    <property type="match status" value="1"/>
</dbReference>
<gene>
    <name evidence="6" type="ORF">UY77_C0020G0006</name>
</gene>
<dbReference type="InterPro" id="IPR005475">
    <property type="entry name" value="Transketolase-like_Pyr-bd"/>
</dbReference>
<dbReference type="SUPFAM" id="SSF52518">
    <property type="entry name" value="Thiamin diphosphate-binding fold (THDP-binding)"/>
    <property type="match status" value="1"/>
</dbReference>
<proteinExistence type="inferred from homology"/>
<evidence type="ECO:0000313" key="6">
    <source>
        <dbReference type="EMBL" id="KKW32546.1"/>
    </source>
</evidence>
<dbReference type="Gene3D" id="3.40.1400.10">
    <property type="entry name" value="Sugar-phosphate isomerase, RpiB/LacA/LacB"/>
    <property type="match status" value="1"/>
</dbReference>
<dbReference type="EMBL" id="LCRI01000020">
    <property type="protein sequence ID" value="KKW32546.1"/>
    <property type="molecule type" value="Genomic_DNA"/>
</dbReference>
<dbReference type="InterPro" id="IPR020826">
    <property type="entry name" value="Transketolase_BS"/>
</dbReference>
<dbReference type="InterPro" id="IPR051157">
    <property type="entry name" value="PDH/Transketolase"/>
</dbReference>
<feature type="domain" description="Transketolase-like pyrimidine-binding" evidence="5">
    <location>
        <begin position="177"/>
        <end position="342"/>
    </location>
</feature>
<accession>A0A0G1XNN7</accession>
<dbReference type="GO" id="GO:0016861">
    <property type="term" value="F:intramolecular oxidoreductase activity, interconverting aldoses and ketoses"/>
    <property type="evidence" value="ECO:0007669"/>
    <property type="project" value="UniProtKB-ARBA"/>
</dbReference>
<dbReference type="InterPro" id="IPR036569">
    <property type="entry name" value="RpiB_LacA_LacB_sf"/>
</dbReference>
<dbReference type="InterPro" id="IPR003500">
    <property type="entry name" value="RpiB_LacA_LacB"/>
</dbReference>
<comment type="caution">
    <text evidence="6">The sequence shown here is derived from an EMBL/GenBank/DDBJ whole genome shotgun (WGS) entry which is preliminary data.</text>
</comment>
<evidence type="ECO:0000256" key="3">
    <source>
        <dbReference type="ARBA" id="ARBA00008754"/>
    </source>
</evidence>